<name>X0S9X0_9ZZZZ</name>
<dbReference type="EMBL" id="BARS01004413">
    <property type="protein sequence ID" value="GAF77838.1"/>
    <property type="molecule type" value="Genomic_DNA"/>
</dbReference>
<proteinExistence type="predicted"/>
<accession>X0S9X0</accession>
<gene>
    <name evidence="1" type="ORF">S01H1_08624</name>
</gene>
<comment type="caution">
    <text evidence="1">The sequence shown here is derived from an EMBL/GenBank/DDBJ whole genome shotgun (WGS) entry which is preliminary data.</text>
</comment>
<protein>
    <submittedName>
        <fullName evidence="1">Uncharacterized protein</fullName>
    </submittedName>
</protein>
<feature type="non-terminal residue" evidence="1">
    <location>
        <position position="1"/>
    </location>
</feature>
<organism evidence="1">
    <name type="scientific">marine sediment metagenome</name>
    <dbReference type="NCBI Taxonomy" id="412755"/>
    <lineage>
        <taxon>unclassified sequences</taxon>
        <taxon>metagenomes</taxon>
        <taxon>ecological metagenomes</taxon>
    </lineage>
</organism>
<reference evidence="1" key="1">
    <citation type="journal article" date="2014" name="Front. Microbiol.">
        <title>High frequency of phylogenetically diverse reductive dehalogenase-homologous genes in deep subseafloor sedimentary metagenomes.</title>
        <authorList>
            <person name="Kawai M."/>
            <person name="Futagami T."/>
            <person name="Toyoda A."/>
            <person name="Takaki Y."/>
            <person name="Nishi S."/>
            <person name="Hori S."/>
            <person name="Arai W."/>
            <person name="Tsubouchi T."/>
            <person name="Morono Y."/>
            <person name="Uchiyama I."/>
            <person name="Ito T."/>
            <person name="Fujiyama A."/>
            <person name="Inagaki F."/>
            <person name="Takami H."/>
        </authorList>
    </citation>
    <scope>NUCLEOTIDE SEQUENCE</scope>
    <source>
        <strain evidence="1">Expedition CK06-06</strain>
    </source>
</reference>
<sequence length="101" mass="11801">PLDRLLSSGHLDEKRCEELKVLRERLDPFKLSEVVNYKLERIWELAHYRYKPAEVEKKTNAELNELSSIEKEALEGLSQAFGIKIYVRTRKDGKLIALHHG</sequence>
<evidence type="ECO:0000313" key="1">
    <source>
        <dbReference type="EMBL" id="GAF77838.1"/>
    </source>
</evidence>
<dbReference type="AlphaFoldDB" id="X0S9X0"/>